<dbReference type="EMBL" id="MJEA01000010">
    <property type="protein sequence ID" value="OQO69584.1"/>
    <property type="molecule type" value="Genomic_DNA"/>
</dbReference>
<reference evidence="1 2" key="1">
    <citation type="journal article" date="2017" name="BMC Microbiol.">
        <title>Comparative genomics of Enterococcus spp. isolated from bovine feces.</title>
        <authorList>
            <person name="Beukers A.G."/>
            <person name="Zaheer R."/>
            <person name="Goji N."/>
            <person name="Amoako K.K."/>
            <person name="Chaves A.V."/>
            <person name="Ward M.P."/>
            <person name="McAllister T.A."/>
        </authorList>
    </citation>
    <scope>NUCLEOTIDE SEQUENCE [LARGE SCALE GENOMIC DNA]</scope>
    <source>
        <strain evidence="1 2">F1129D 143</strain>
    </source>
</reference>
<dbReference type="Proteomes" id="UP000192477">
    <property type="component" value="Unassembled WGS sequence"/>
</dbReference>
<dbReference type="AlphaFoldDB" id="A0A1V8YJ81"/>
<comment type="caution">
    <text evidence="1">The sequence shown here is derived from an EMBL/GenBank/DDBJ whole genome shotgun (WGS) entry which is preliminary data.</text>
</comment>
<gene>
    <name evidence="1" type="ORF">BH747_09955</name>
</gene>
<evidence type="ECO:0000313" key="1">
    <source>
        <dbReference type="EMBL" id="OQO69584.1"/>
    </source>
</evidence>
<proteinExistence type="predicted"/>
<name>A0A1V8YJ81_9ENTE</name>
<protein>
    <submittedName>
        <fullName evidence="1">Uncharacterized protein</fullName>
    </submittedName>
</protein>
<accession>A0A1V8YJ81</accession>
<evidence type="ECO:0000313" key="2">
    <source>
        <dbReference type="Proteomes" id="UP000192477"/>
    </source>
</evidence>
<dbReference type="RefSeq" id="WP_081184290.1">
    <property type="nucleotide sequence ID" value="NZ_MJEA01000010.1"/>
</dbReference>
<sequence length="72" mass="8586">MKAEDKKIQEILSLYKEGLNLDGILIQLERELTNENRLLLTSKLQWNRGIIRTYQERTKQVCTIYKLKQFSS</sequence>
<organism evidence="1 2">
    <name type="scientific">Enterococcus villorum</name>
    <dbReference type="NCBI Taxonomy" id="112904"/>
    <lineage>
        <taxon>Bacteria</taxon>
        <taxon>Bacillati</taxon>
        <taxon>Bacillota</taxon>
        <taxon>Bacilli</taxon>
        <taxon>Lactobacillales</taxon>
        <taxon>Enterococcaceae</taxon>
        <taxon>Enterococcus</taxon>
    </lineage>
</organism>